<proteinExistence type="predicted"/>
<organism evidence="1 2">
    <name type="scientific">Bionectria ochroleuca</name>
    <name type="common">Gliocladium roseum</name>
    <dbReference type="NCBI Taxonomy" id="29856"/>
    <lineage>
        <taxon>Eukaryota</taxon>
        <taxon>Fungi</taxon>
        <taxon>Dikarya</taxon>
        <taxon>Ascomycota</taxon>
        <taxon>Pezizomycotina</taxon>
        <taxon>Sordariomycetes</taxon>
        <taxon>Hypocreomycetidae</taxon>
        <taxon>Hypocreales</taxon>
        <taxon>Bionectriaceae</taxon>
        <taxon>Clonostachys</taxon>
    </lineage>
</organism>
<sequence length="530" mass="59653">MPLQALPTEIQSQIFSHLIVSYGPSPIHSVLRTCRQLYQVALPLSVQIFRNTAPLSASGGPCSKARNTQFLHYILVSKPELAKYIETLIFGIFSSSDCEDEHEASIPVDVSIYEQRIKSMLGAATFRDYKPECSRWIADLRRGSTDAQVALILLTCPNVKSLCFEEPEGAQNVLFLLRLSRTLSSSARPTKIPVSNLREVYGEATHKNFGYKMGSQEVSALLALPSLRSYEIALAGSRREPEKALASLPSRFSSIEELTLYRSYVSGSVINSLISACKHLRSFVFTRGLYGLPEPYMQARDIMEAILPHAATLENLHLNLDDDWYQKGPPQRLYMGTELRRMVALKKLRIGMRALTGMLDAHPHGTHGAEVLYEIDGAPRLTECLPENLEHLVIHGCGRNILDQAHELLRVIQNEGRFSHLECIHFLFNHENIDPSEVQLRPGIPKPRLLVVFQDDRSRVFDSGPPHPMEDEGRSARTIVSRIYSADYRELWLGRRGGFSMALWQPPASKDGAIYDNPFVGRFEEFFMAS</sequence>
<evidence type="ECO:0000313" key="1">
    <source>
        <dbReference type="EMBL" id="VUC36164.1"/>
    </source>
</evidence>
<dbReference type="SUPFAM" id="SSF52047">
    <property type="entry name" value="RNI-like"/>
    <property type="match status" value="1"/>
</dbReference>
<dbReference type="InterPro" id="IPR032675">
    <property type="entry name" value="LRR_dom_sf"/>
</dbReference>
<evidence type="ECO:0000313" key="2">
    <source>
        <dbReference type="Proteomes" id="UP000766486"/>
    </source>
</evidence>
<comment type="caution">
    <text evidence="1">The sequence shown here is derived from an EMBL/GenBank/DDBJ whole genome shotgun (WGS) entry which is preliminary data.</text>
</comment>
<dbReference type="Proteomes" id="UP000766486">
    <property type="component" value="Unassembled WGS sequence"/>
</dbReference>
<dbReference type="EMBL" id="CABFNS010000926">
    <property type="protein sequence ID" value="VUC36164.1"/>
    <property type="molecule type" value="Genomic_DNA"/>
</dbReference>
<keyword evidence="2" id="KW-1185">Reference proteome</keyword>
<protein>
    <recommendedName>
        <fullName evidence="3">F-box domain-containing protein</fullName>
    </recommendedName>
</protein>
<gene>
    <name evidence="1" type="ORF">CLO192961_LOCUS437891</name>
</gene>
<reference evidence="1 2" key="1">
    <citation type="submission" date="2019-06" db="EMBL/GenBank/DDBJ databases">
        <authorList>
            <person name="Broberg M."/>
        </authorList>
    </citation>
    <scope>NUCLEOTIDE SEQUENCE [LARGE SCALE GENOMIC DNA]</scope>
</reference>
<dbReference type="CDD" id="cd09917">
    <property type="entry name" value="F-box_SF"/>
    <property type="match status" value="1"/>
</dbReference>
<name>A0ABY6UXK5_BIOOC</name>
<accession>A0ABY6UXK5</accession>
<dbReference type="Gene3D" id="3.80.10.10">
    <property type="entry name" value="Ribonuclease Inhibitor"/>
    <property type="match status" value="1"/>
</dbReference>
<evidence type="ECO:0008006" key="3">
    <source>
        <dbReference type="Google" id="ProtNLM"/>
    </source>
</evidence>